<dbReference type="SUPFAM" id="SSF53474">
    <property type="entry name" value="alpha/beta-Hydrolases"/>
    <property type="match status" value="1"/>
</dbReference>
<dbReference type="InterPro" id="IPR022742">
    <property type="entry name" value="Hydrolase_4"/>
</dbReference>
<sequence length="269" mass="28991">MIPPIEWTLSGHGGELGARTWPNPDARWLAVLLHDHGEHLGRYQHVADALAGMGAMVVGADLVGHGRSAGERALIGDFEAVVSDVDTVLTAALDGHPDLPVVLVGHGLGGTLAVRYAQRFPERVAAMVLSAPVLGSWPVLDLLEYDTIPDAPVDPETLTRDTSVTAAYAADPLVWHGPFKRPTLAALEELLQTISFDHPLGDELPVLWLHGDADQLVDQADTRAGTDRVRGLGFEERTYPGSRHELFNEINRDEVFSDIAAFTARAVKG</sequence>
<organism evidence="2 3">
    <name type="scientific">Kutzneria buriramensis</name>
    <dbReference type="NCBI Taxonomy" id="1045776"/>
    <lineage>
        <taxon>Bacteria</taxon>
        <taxon>Bacillati</taxon>
        <taxon>Actinomycetota</taxon>
        <taxon>Actinomycetes</taxon>
        <taxon>Pseudonocardiales</taxon>
        <taxon>Pseudonocardiaceae</taxon>
        <taxon>Kutzneria</taxon>
    </lineage>
</organism>
<proteinExistence type="predicted"/>
<name>A0A3E0GVV8_9PSEU</name>
<dbReference type="Proteomes" id="UP000256269">
    <property type="component" value="Unassembled WGS sequence"/>
</dbReference>
<dbReference type="InterPro" id="IPR029058">
    <property type="entry name" value="AB_hydrolase_fold"/>
</dbReference>
<dbReference type="PRINTS" id="PR00111">
    <property type="entry name" value="ABHYDROLASE"/>
</dbReference>
<reference evidence="2 3" key="1">
    <citation type="submission" date="2018-08" db="EMBL/GenBank/DDBJ databases">
        <title>Genomic Encyclopedia of Archaeal and Bacterial Type Strains, Phase II (KMG-II): from individual species to whole genera.</title>
        <authorList>
            <person name="Goeker M."/>
        </authorList>
    </citation>
    <scope>NUCLEOTIDE SEQUENCE [LARGE SCALE GENOMIC DNA]</scope>
    <source>
        <strain evidence="2 3">DSM 45791</strain>
    </source>
</reference>
<comment type="caution">
    <text evidence="2">The sequence shown here is derived from an EMBL/GenBank/DDBJ whole genome shotgun (WGS) entry which is preliminary data.</text>
</comment>
<gene>
    <name evidence="2" type="ORF">BCF44_12591</name>
</gene>
<dbReference type="RefSeq" id="WP_246016249.1">
    <property type="nucleotide sequence ID" value="NZ_CP144375.1"/>
</dbReference>
<evidence type="ECO:0000259" key="1">
    <source>
        <dbReference type="Pfam" id="PF12146"/>
    </source>
</evidence>
<dbReference type="GO" id="GO:0016787">
    <property type="term" value="F:hydrolase activity"/>
    <property type="evidence" value="ECO:0007669"/>
    <property type="project" value="UniProtKB-KW"/>
</dbReference>
<dbReference type="InterPro" id="IPR051044">
    <property type="entry name" value="MAG_DAG_Lipase"/>
</dbReference>
<keyword evidence="3" id="KW-1185">Reference proteome</keyword>
<dbReference type="PANTHER" id="PTHR11614">
    <property type="entry name" value="PHOSPHOLIPASE-RELATED"/>
    <property type="match status" value="1"/>
</dbReference>
<accession>A0A3E0GVV8</accession>
<dbReference type="Pfam" id="PF12146">
    <property type="entry name" value="Hydrolase_4"/>
    <property type="match status" value="1"/>
</dbReference>
<dbReference type="Gene3D" id="3.40.50.1820">
    <property type="entry name" value="alpha/beta hydrolase"/>
    <property type="match status" value="1"/>
</dbReference>
<feature type="domain" description="Serine aminopeptidase S33" evidence="1">
    <location>
        <begin position="26"/>
        <end position="250"/>
    </location>
</feature>
<evidence type="ECO:0000313" key="2">
    <source>
        <dbReference type="EMBL" id="REH29476.1"/>
    </source>
</evidence>
<keyword evidence="2" id="KW-0378">Hydrolase</keyword>
<protein>
    <submittedName>
        <fullName evidence="2">Alpha-beta hydrolase superfamily lysophospholipase</fullName>
    </submittedName>
</protein>
<dbReference type="EMBL" id="QUNO01000025">
    <property type="protein sequence ID" value="REH29476.1"/>
    <property type="molecule type" value="Genomic_DNA"/>
</dbReference>
<dbReference type="AlphaFoldDB" id="A0A3E0GVV8"/>
<dbReference type="InterPro" id="IPR000073">
    <property type="entry name" value="AB_hydrolase_1"/>
</dbReference>
<evidence type="ECO:0000313" key="3">
    <source>
        <dbReference type="Proteomes" id="UP000256269"/>
    </source>
</evidence>